<keyword evidence="3 11" id="KW-0479">Metal-binding</keyword>
<keyword evidence="6 10" id="KW-0342">GTP-binding</keyword>
<evidence type="ECO:0000256" key="8">
    <source>
        <dbReference type="ARBA" id="ARBA00047746"/>
    </source>
</evidence>
<proteinExistence type="predicted"/>
<evidence type="ECO:0000313" key="13">
    <source>
        <dbReference type="Proteomes" id="UP000479293"/>
    </source>
</evidence>
<evidence type="ECO:0000256" key="5">
    <source>
        <dbReference type="ARBA" id="ARBA00022800"/>
    </source>
</evidence>
<evidence type="ECO:0000256" key="7">
    <source>
        <dbReference type="ARBA" id="ARBA00023211"/>
    </source>
</evidence>
<evidence type="ECO:0000256" key="1">
    <source>
        <dbReference type="ARBA" id="ARBA00012726"/>
    </source>
</evidence>
<dbReference type="SUPFAM" id="SSF103365">
    <property type="entry name" value="Hypothetical protein PH1602"/>
    <property type="match status" value="1"/>
</dbReference>
<feature type="binding site" evidence="11">
    <location>
        <position position="260"/>
    </location>
    <ligand>
        <name>Mn(2+)</name>
        <dbReference type="ChEBI" id="CHEBI:29035"/>
        <label>1</label>
    </ligand>
</feature>
<dbReference type="AlphaFoldDB" id="A0A7C9BCC2"/>
<dbReference type="PANTHER" id="PTHR43749">
    <property type="entry name" value="RNA-SPLICING LIGASE RTCB"/>
    <property type="match status" value="1"/>
</dbReference>
<dbReference type="RefSeq" id="WP_152759872.1">
    <property type="nucleotide sequence ID" value="NZ_WHLY01000002.1"/>
</dbReference>
<dbReference type="InterPro" id="IPR052915">
    <property type="entry name" value="RtcB-like"/>
</dbReference>
<dbReference type="PANTHER" id="PTHR43749:SF2">
    <property type="entry name" value="RNA-SPLICING LIGASE RTCB"/>
    <property type="match status" value="1"/>
</dbReference>
<protein>
    <recommendedName>
        <fullName evidence="1">3'-phosphate/5'-hydroxy nucleic acid ligase</fullName>
        <ecNumber evidence="1">6.5.1.8</ecNumber>
    </recommendedName>
</protein>
<reference evidence="12 13" key="1">
    <citation type="submission" date="2019-10" db="EMBL/GenBank/DDBJ databases">
        <title>Draft Genome Sequence of Cytophagaceae sp. SJW1-29.</title>
        <authorList>
            <person name="Choi A."/>
        </authorList>
    </citation>
    <scope>NUCLEOTIDE SEQUENCE [LARGE SCALE GENOMIC DNA]</scope>
    <source>
        <strain evidence="12 13">SJW1-29</strain>
    </source>
</reference>
<dbReference type="GO" id="GO:0170057">
    <property type="term" value="F:RNA ligase (GTP) activity"/>
    <property type="evidence" value="ECO:0007669"/>
    <property type="project" value="UniProtKB-EC"/>
</dbReference>
<sequence length="511" mass="56047">MENPEITLDEILVLAAIPDHLHATFLRVANGLVQRANYPKEKALGLLAQMLQNPKKYAYSKNKVTNLARAIYDLNKQGIAVPLSEAGATYLPPEPTPYPLQADGKQETTAFDLRTERLPYAIFGREYIEEGALLQMETAASLPISVAGALMPDAHQGYGLPIGGVLATEPNTVIPFAVGVDIACRMCLSVFDLSPDFLKREPHLLKKTLVENTKFGMGGEVRDKHDESVMDLPEWQATKIIRDLKDKAYRQLGTSGTGNHFAEWGIVDVYGEQATNGLDLPPGQYMALLSHSGSRGFGGNVANYYSKLAMQKTHLPKQAAHLAWLDLNTEEGQEYWIAMNLAGEYASANHHEIHNKIAKALRQKPLTMIENHHNFAWKEQLADGREVMVHRKGATPAGPDVLGIIPGSMTKPGFVVRGRGHADSINSASHGAGRLMSRTKALNSITHAQLNKALQEADIQLIGGDLDEAPMVYKDIETVIAAQSELVEVLAKFTPKIVRMADANRKEGRED</sequence>
<feature type="binding site" evidence="11">
    <location>
        <position position="373"/>
    </location>
    <ligand>
        <name>Mn(2+)</name>
        <dbReference type="ChEBI" id="CHEBI:29035"/>
        <label>2</label>
    </ligand>
</feature>
<name>A0A7C9BCC2_9BACT</name>
<dbReference type="Proteomes" id="UP000479293">
    <property type="component" value="Unassembled WGS sequence"/>
</dbReference>
<keyword evidence="5" id="KW-0692">RNA repair</keyword>
<organism evidence="12 13">
    <name type="scientific">Salmonirosea aquatica</name>
    <dbReference type="NCBI Taxonomy" id="2654236"/>
    <lineage>
        <taxon>Bacteria</taxon>
        <taxon>Pseudomonadati</taxon>
        <taxon>Bacteroidota</taxon>
        <taxon>Cytophagia</taxon>
        <taxon>Cytophagales</taxon>
        <taxon>Spirosomataceae</taxon>
        <taxon>Salmonirosea</taxon>
    </lineage>
</organism>
<keyword evidence="13" id="KW-1185">Reference proteome</keyword>
<dbReference type="GO" id="GO:0030145">
    <property type="term" value="F:manganese ion binding"/>
    <property type="evidence" value="ECO:0007669"/>
    <property type="project" value="TreeGrafter"/>
</dbReference>
<feature type="binding site" evidence="11">
    <location>
        <position position="291"/>
    </location>
    <ligand>
        <name>Mn(2+)</name>
        <dbReference type="ChEBI" id="CHEBI:29035"/>
        <label>2</label>
    </ligand>
</feature>
<feature type="binding site" evidence="10">
    <location>
        <begin position="259"/>
        <end position="263"/>
    </location>
    <ligand>
        <name>GMP</name>
        <dbReference type="ChEBI" id="CHEBI:58115"/>
    </ligand>
</feature>
<dbReference type="GO" id="GO:0006281">
    <property type="term" value="P:DNA repair"/>
    <property type="evidence" value="ECO:0007669"/>
    <property type="project" value="TreeGrafter"/>
</dbReference>
<feature type="binding site" evidence="10">
    <location>
        <begin position="406"/>
        <end position="409"/>
    </location>
    <ligand>
        <name>GMP</name>
        <dbReference type="ChEBI" id="CHEBI:58115"/>
    </ligand>
</feature>
<comment type="caution">
    <text evidence="12">The sequence shown here is derived from an EMBL/GenBank/DDBJ whole genome shotgun (WGS) entry which is preliminary data.</text>
</comment>
<accession>A0A7C9BCC2</accession>
<dbReference type="InterPro" id="IPR036025">
    <property type="entry name" value="RtcB-like_sf"/>
</dbReference>
<evidence type="ECO:0000256" key="9">
    <source>
        <dbReference type="PIRSR" id="PIRSR601233-1"/>
    </source>
</evidence>
<keyword evidence="7 11" id="KW-0464">Manganese</keyword>
<comment type="catalytic activity">
    <reaction evidence="8">
        <text>a 3'-end 3'-phospho-ribonucleotide-RNA + a 5'-end dephospho-ribonucleoside-RNA + GTP = a ribonucleotidyl-ribonucleotide-RNA + GMP + diphosphate</text>
        <dbReference type="Rhea" id="RHEA:68076"/>
        <dbReference type="Rhea" id="RHEA-COMP:10463"/>
        <dbReference type="Rhea" id="RHEA-COMP:13936"/>
        <dbReference type="Rhea" id="RHEA-COMP:17355"/>
        <dbReference type="ChEBI" id="CHEBI:33019"/>
        <dbReference type="ChEBI" id="CHEBI:37565"/>
        <dbReference type="ChEBI" id="CHEBI:58115"/>
        <dbReference type="ChEBI" id="CHEBI:83062"/>
        <dbReference type="ChEBI" id="CHEBI:138284"/>
        <dbReference type="ChEBI" id="CHEBI:173118"/>
        <dbReference type="EC" id="6.5.1.8"/>
    </reaction>
</comment>
<dbReference type="EMBL" id="WHLY01000002">
    <property type="protein sequence ID" value="MPR34016.1"/>
    <property type="molecule type" value="Genomic_DNA"/>
</dbReference>
<dbReference type="Gene3D" id="3.90.1860.10">
    <property type="entry name" value="tRNA-splicing ligase RtcB"/>
    <property type="match status" value="1"/>
</dbReference>
<evidence type="ECO:0000256" key="11">
    <source>
        <dbReference type="PIRSR" id="PIRSR601233-3"/>
    </source>
</evidence>
<dbReference type="GO" id="GO:0042245">
    <property type="term" value="P:RNA repair"/>
    <property type="evidence" value="ECO:0007669"/>
    <property type="project" value="UniProtKB-KW"/>
</dbReference>
<dbReference type="InterPro" id="IPR001233">
    <property type="entry name" value="RtcB"/>
</dbReference>
<dbReference type="Pfam" id="PF01139">
    <property type="entry name" value="RtcB"/>
    <property type="match status" value="2"/>
</dbReference>
<comment type="cofactor">
    <cofactor evidence="11">
        <name>Mn(2+)</name>
        <dbReference type="ChEBI" id="CHEBI:29035"/>
    </cofactor>
    <text evidence="11">Binds 2 manganese ions per subunit.</text>
</comment>
<keyword evidence="2" id="KW-0436">Ligase</keyword>
<feature type="binding site" evidence="10">
    <location>
        <begin position="430"/>
        <end position="433"/>
    </location>
    <ligand>
        <name>GMP</name>
        <dbReference type="ChEBI" id="CHEBI:58115"/>
    </ligand>
</feature>
<dbReference type="GO" id="GO:0006396">
    <property type="term" value="P:RNA processing"/>
    <property type="evidence" value="ECO:0007669"/>
    <property type="project" value="InterPro"/>
</dbReference>
<keyword evidence="4 10" id="KW-0547">Nucleotide-binding</keyword>
<gene>
    <name evidence="12" type="ORF">GBK04_11715</name>
</gene>
<dbReference type="EC" id="6.5.1.8" evidence="1"/>
<evidence type="ECO:0000256" key="4">
    <source>
        <dbReference type="ARBA" id="ARBA00022741"/>
    </source>
</evidence>
<dbReference type="GO" id="GO:0003909">
    <property type="term" value="F:DNA ligase activity"/>
    <property type="evidence" value="ECO:0007669"/>
    <property type="project" value="TreeGrafter"/>
</dbReference>
<evidence type="ECO:0000256" key="6">
    <source>
        <dbReference type="ARBA" id="ARBA00023134"/>
    </source>
</evidence>
<evidence type="ECO:0000256" key="10">
    <source>
        <dbReference type="PIRSR" id="PIRSR601233-2"/>
    </source>
</evidence>
<feature type="active site" description="GMP-histidine intermediate" evidence="9">
    <location>
        <position position="430"/>
    </location>
</feature>
<feature type="binding site" evidence="11">
    <location>
        <position position="181"/>
    </location>
    <ligand>
        <name>Mn(2+)</name>
        <dbReference type="ChEBI" id="CHEBI:29035"/>
        <label>1</label>
    </ligand>
</feature>
<dbReference type="GO" id="GO:0005525">
    <property type="term" value="F:GTP binding"/>
    <property type="evidence" value="ECO:0007669"/>
    <property type="project" value="UniProtKB-KW"/>
</dbReference>
<evidence type="ECO:0000256" key="3">
    <source>
        <dbReference type="ARBA" id="ARBA00022723"/>
    </source>
</evidence>
<evidence type="ECO:0000313" key="12">
    <source>
        <dbReference type="EMBL" id="MPR34016.1"/>
    </source>
</evidence>
<feature type="binding site" evidence="10">
    <location>
        <begin position="373"/>
        <end position="374"/>
    </location>
    <ligand>
        <name>GMP</name>
        <dbReference type="ChEBI" id="CHEBI:58115"/>
    </ligand>
</feature>
<evidence type="ECO:0000256" key="2">
    <source>
        <dbReference type="ARBA" id="ARBA00022598"/>
    </source>
</evidence>